<evidence type="ECO:0000313" key="2">
    <source>
        <dbReference type="EMBL" id="KAK7046100.1"/>
    </source>
</evidence>
<keyword evidence="3" id="KW-1185">Reference proteome</keyword>
<reference evidence="2 3" key="1">
    <citation type="submission" date="2024-01" db="EMBL/GenBank/DDBJ databases">
        <title>A draft genome for a cacao thread blight-causing isolate of Paramarasmius palmivorus.</title>
        <authorList>
            <person name="Baruah I.K."/>
            <person name="Bukari Y."/>
            <person name="Amoako-Attah I."/>
            <person name="Meinhardt L.W."/>
            <person name="Bailey B.A."/>
            <person name="Cohen S.P."/>
        </authorList>
    </citation>
    <scope>NUCLEOTIDE SEQUENCE [LARGE SCALE GENOMIC DNA]</scope>
    <source>
        <strain evidence="2 3">GH-12</strain>
    </source>
</reference>
<dbReference type="InterPro" id="IPR035992">
    <property type="entry name" value="Ricin_B-like_lectins"/>
</dbReference>
<gene>
    <name evidence="2" type="ORF">VNI00_007101</name>
</gene>
<dbReference type="EMBL" id="JAYKXP010000022">
    <property type="protein sequence ID" value="KAK7046100.1"/>
    <property type="molecule type" value="Genomic_DNA"/>
</dbReference>
<dbReference type="AlphaFoldDB" id="A0AAW0D133"/>
<dbReference type="SUPFAM" id="SSF50370">
    <property type="entry name" value="Ricin B-like lectins"/>
    <property type="match status" value="2"/>
</dbReference>
<comment type="caution">
    <text evidence="2">The sequence shown here is derived from an EMBL/GenBank/DDBJ whole genome shotgun (WGS) entry which is preliminary data.</text>
</comment>
<evidence type="ECO:0000313" key="3">
    <source>
        <dbReference type="Proteomes" id="UP001383192"/>
    </source>
</evidence>
<feature type="domain" description="Ricin B lectin" evidence="1">
    <location>
        <begin position="227"/>
        <end position="364"/>
    </location>
</feature>
<dbReference type="PROSITE" id="PS50231">
    <property type="entry name" value="RICIN_B_LECTIN"/>
    <property type="match status" value="2"/>
</dbReference>
<name>A0AAW0D133_9AGAR</name>
<sequence>MNISDKTAHCVKDTGGPLISSWLRRFGTSPGCDDDGEDIQAYASNSAKAYKSLQPSRIMIHGRVLALSAFVALAAASPTQLELGSDNAYCIVASGNQDGAPVVIQDCSTAAYDNRAWNISALPDRFPKGPEPIAVFGNKCLDVTNGNKVDGTKLQIWTCDSLNTNQQWILTTDNTFMSVNSTKCIDLTDGSKTNGNQLQIWECDGRNTNQRFFGVTAQGTAHSVYVEAGFIPGSTAERPVMVATSNADGAPVALATHNNFTGLYPGGNQTWFMQDFPGSGPITTYDGSKCLDVTNGNDANGQKVQIWSCVEGSTNQQWMKTPSGSSIQWVGHNKCLDITDGKQVPGTELQIWDCDENNFNQIFVPFQN</sequence>
<dbReference type="SMART" id="SM00458">
    <property type="entry name" value="RICIN"/>
    <property type="match status" value="2"/>
</dbReference>
<organism evidence="2 3">
    <name type="scientific">Paramarasmius palmivorus</name>
    <dbReference type="NCBI Taxonomy" id="297713"/>
    <lineage>
        <taxon>Eukaryota</taxon>
        <taxon>Fungi</taxon>
        <taxon>Dikarya</taxon>
        <taxon>Basidiomycota</taxon>
        <taxon>Agaricomycotina</taxon>
        <taxon>Agaricomycetes</taxon>
        <taxon>Agaricomycetidae</taxon>
        <taxon>Agaricales</taxon>
        <taxon>Marasmiineae</taxon>
        <taxon>Marasmiaceae</taxon>
        <taxon>Paramarasmius</taxon>
    </lineage>
</organism>
<proteinExistence type="predicted"/>
<dbReference type="Gene3D" id="2.80.10.50">
    <property type="match status" value="2"/>
</dbReference>
<accession>A0AAW0D133</accession>
<dbReference type="Pfam" id="PF00652">
    <property type="entry name" value="Ricin_B_lectin"/>
    <property type="match status" value="2"/>
</dbReference>
<dbReference type="CDD" id="cd00161">
    <property type="entry name" value="beta-trefoil_Ricin-like"/>
    <property type="match status" value="2"/>
</dbReference>
<dbReference type="Proteomes" id="UP001383192">
    <property type="component" value="Unassembled WGS sequence"/>
</dbReference>
<feature type="domain" description="Ricin B lectin" evidence="1">
    <location>
        <begin position="77"/>
        <end position="215"/>
    </location>
</feature>
<evidence type="ECO:0000259" key="1">
    <source>
        <dbReference type="SMART" id="SM00458"/>
    </source>
</evidence>
<dbReference type="InterPro" id="IPR000772">
    <property type="entry name" value="Ricin_B_lectin"/>
</dbReference>
<protein>
    <recommendedName>
        <fullName evidence="1">Ricin B lectin domain-containing protein</fullName>
    </recommendedName>
</protein>